<reference evidence="2 3" key="1">
    <citation type="submission" date="2020-08" db="EMBL/GenBank/DDBJ databases">
        <title>Sphingomonas sp. sand1-3 16S ribosomal RNA gene Genome sequencing and assembly.</title>
        <authorList>
            <person name="Kang M."/>
        </authorList>
    </citation>
    <scope>NUCLEOTIDE SEQUENCE [LARGE SCALE GENOMIC DNA]</scope>
    <source>
        <strain evidence="3">sand1-3</strain>
    </source>
</reference>
<evidence type="ECO:0008006" key="4">
    <source>
        <dbReference type="Google" id="ProtNLM"/>
    </source>
</evidence>
<feature type="transmembrane region" description="Helical" evidence="1">
    <location>
        <begin position="27"/>
        <end position="46"/>
    </location>
</feature>
<gene>
    <name evidence="2" type="ORF">H8M03_09355</name>
</gene>
<evidence type="ECO:0000256" key="1">
    <source>
        <dbReference type="SAM" id="Phobius"/>
    </source>
</evidence>
<feature type="transmembrane region" description="Helical" evidence="1">
    <location>
        <begin position="101"/>
        <end position="119"/>
    </location>
</feature>
<name>A0A7G9L0S5_9SPHN</name>
<evidence type="ECO:0000313" key="2">
    <source>
        <dbReference type="EMBL" id="QNM82224.1"/>
    </source>
</evidence>
<dbReference type="EMBL" id="CP060697">
    <property type="protein sequence ID" value="QNM82224.1"/>
    <property type="molecule type" value="Genomic_DNA"/>
</dbReference>
<keyword evidence="1" id="KW-0472">Membrane</keyword>
<keyword evidence="3" id="KW-1185">Reference proteome</keyword>
<keyword evidence="1" id="KW-0812">Transmembrane</keyword>
<dbReference type="Proteomes" id="UP000515861">
    <property type="component" value="Chromosome"/>
</dbReference>
<keyword evidence="1" id="KW-1133">Transmembrane helix</keyword>
<accession>A0A7G9L0S5</accession>
<proteinExistence type="predicted"/>
<organism evidence="2 3">
    <name type="scientific">Sphingomonas sabuli</name>
    <dbReference type="NCBI Taxonomy" id="2764186"/>
    <lineage>
        <taxon>Bacteria</taxon>
        <taxon>Pseudomonadati</taxon>
        <taxon>Pseudomonadota</taxon>
        <taxon>Alphaproteobacteria</taxon>
        <taxon>Sphingomonadales</taxon>
        <taxon>Sphingomonadaceae</taxon>
        <taxon>Sphingomonas</taxon>
    </lineage>
</organism>
<protein>
    <recommendedName>
        <fullName evidence="4">Transmembrane protein</fullName>
    </recommendedName>
</protein>
<dbReference type="KEGG" id="ssau:H8M03_09355"/>
<dbReference type="AlphaFoldDB" id="A0A7G9L0S5"/>
<dbReference type="RefSeq" id="WP_187479179.1">
    <property type="nucleotide sequence ID" value="NZ_CP060697.1"/>
</dbReference>
<feature type="transmembrane region" description="Helical" evidence="1">
    <location>
        <begin position="58"/>
        <end position="81"/>
    </location>
</feature>
<sequence>MIDDDSHVDPRSVSESERFDEALQYDFAKFLTTLALLAFGGVLTLTQTARPGAIKLPVVAVVIAMIVVAGILSVSAAGRIAAINLSDHKGPTAKKLLQGSLAFLGAGAGGLVVMLWVALR</sequence>
<evidence type="ECO:0000313" key="3">
    <source>
        <dbReference type="Proteomes" id="UP000515861"/>
    </source>
</evidence>